<evidence type="ECO:0000256" key="1">
    <source>
        <dbReference type="ARBA" id="ARBA00005771"/>
    </source>
</evidence>
<evidence type="ECO:0000256" key="2">
    <source>
        <dbReference type="ARBA" id="ARBA00022679"/>
    </source>
</evidence>
<proteinExistence type="inferred from homology"/>
<dbReference type="PANTHER" id="PTHR11783">
    <property type="entry name" value="SULFOTRANSFERASE SULT"/>
    <property type="match status" value="1"/>
</dbReference>
<evidence type="ECO:0000313" key="4">
    <source>
        <dbReference type="EMBL" id="KAJ8023691.1"/>
    </source>
</evidence>
<keyword evidence="5" id="KW-1185">Reference proteome</keyword>
<evidence type="ECO:0000259" key="3">
    <source>
        <dbReference type="Pfam" id="PF00685"/>
    </source>
</evidence>
<accession>A0A9Q1BDH5</accession>
<evidence type="ECO:0000313" key="5">
    <source>
        <dbReference type="Proteomes" id="UP001152320"/>
    </source>
</evidence>
<comment type="similarity">
    <text evidence="1">Belongs to the sulfotransferase 1 family.</text>
</comment>
<comment type="caution">
    <text evidence="4">The sequence shown here is derived from an EMBL/GenBank/DDBJ whole genome shotgun (WGS) entry which is preliminary data.</text>
</comment>
<organism evidence="4 5">
    <name type="scientific">Holothuria leucospilota</name>
    <name type="common">Black long sea cucumber</name>
    <name type="synonym">Mertensiothuria leucospilota</name>
    <dbReference type="NCBI Taxonomy" id="206669"/>
    <lineage>
        <taxon>Eukaryota</taxon>
        <taxon>Metazoa</taxon>
        <taxon>Echinodermata</taxon>
        <taxon>Eleutherozoa</taxon>
        <taxon>Echinozoa</taxon>
        <taxon>Holothuroidea</taxon>
        <taxon>Aspidochirotacea</taxon>
        <taxon>Aspidochirotida</taxon>
        <taxon>Holothuriidae</taxon>
        <taxon>Holothuria</taxon>
    </lineage>
</organism>
<gene>
    <name evidence="4" type="ORF">HOLleu_36198</name>
</gene>
<feature type="domain" description="Sulfotransferase" evidence="3">
    <location>
        <begin position="40"/>
        <end position="302"/>
    </location>
</feature>
<dbReference type="GO" id="GO:0008146">
    <property type="term" value="F:sulfotransferase activity"/>
    <property type="evidence" value="ECO:0007669"/>
    <property type="project" value="InterPro"/>
</dbReference>
<dbReference type="Pfam" id="PF00685">
    <property type="entry name" value="Sulfotransfer_1"/>
    <property type="match status" value="1"/>
</dbReference>
<dbReference type="AlphaFoldDB" id="A0A9Q1BDH5"/>
<dbReference type="InterPro" id="IPR027417">
    <property type="entry name" value="P-loop_NTPase"/>
</dbReference>
<dbReference type="Gene3D" id="3.40.50.300">
    <property type="entry name" value="P-loop containing nucleotide triphosphate hydrolases"/>
    <property type="match status" value="1"/>
</dbReference>
<protein>
    <submittedName>
        <fullName evidence="4">Amine sulfotransferase</fullName>
    </submittedName>
</protein>
<dbReference type="SUPFAM" id="SSF52540">
    <property type="entry name" value="P-loop containing nucleoside triphosphate hydrolases"/>
    <property type="match status" value="1"/>
</dbReference>
<dbReference type="Proteomes" id="UP001152320">
    <property type="component" value="Chromosome 19"/>
</dbReference>
<name>A0A9Q1BDH5_HOLLE</name>
<dbReference type="OrthoDB" id="205623at2759"/>
<dbReference type="InterPro" id="IPR000863">
    <property type="entry name" value="Sulfotransferase_dom"/>
</dbReference>
<sequence>MAEEVVDVKKITTYKDKYYINKYSLPEFIQELEDMEVREDDTFVVTYPKSGTHWMQEVVNLILVDGHASKLFASNRRVIEAADIASPTPELLAASGPTLRQMKNAPSPRVLTTHIQYPLLPKQIREKGCKVIYVYRHPKDVITSYFNFNRKLLKVECGKEAPDTPANFAMFFSDAMEGKIAYGSWMDHVLQYSKEKDNENYLFVSFEAMKADLRRVVMDVASFIGHSLDGEAVKRVIQAASIESMRAAFAKEKEEAQKGNSNRKFDTTIFVNKGKVGQWQSRFTTEQNKYFDKLFEEKMKDCDLVKDYRPNEDSSV</sequence>
<keyword evidence="2" id="KW-0808">Transferase</keyword>
<dbReference type="EMBL" id="JAIZAY010000019">
    <property type="protein sequence ID" value="KAJ8023691.1"/>
    <property type="molecule type" value="Genomic_DNA"/>
</dbReference>
<reference evidence="4" key="1">
    <citation type="submission" date="2021-10" db="EMBL/GenBank/DDBJ databases">
        <title>Tropical sea cucumber genome reveals ecological adaptation and Cuvierian tubules defense mechanism.</title>
        <authorList>
            <person name="Chen T."/>
        </authorList>
    </citation>
    <scope>NUCLEOTIDE SEQUENCE</scope>
    <source>
        <strain evidence="4">Nanhai2018</strain>
        <tissue evidence="4">Muscle</tissue>
    </source>
</reference>